<feature type="domain" description="Rubredoxin-like" evidence="3">
    <location>
        <begin position="4"/>
        <end position="38"/>
    </location>
</feature>
<evidence type="ECO:0000256" key="1">
    <source>
        <dbReference type="SAM" id="MobiDB-lite"/>
    </source>
</evidence>
<dbReference type="InterPro" id="IPR048574">
    <property type="entry name" value="RUBY_RBDX"/>
</dbReference>
<keyword evidence="2" id="KW-0812">Transmembrane</keyword>
<dbReference type="AlphaFoldDB" id="E4T0Y3"/>
<feature type="transmembrane region" description="Helical" evidence="2">
    <location>
        <begin position="57"/>
        <end position="79"/>
    </location>
</feature>
<dbReference type="RefSeq" id="WP_013443733.1">
    <property type="nucleotide sequence ID" value="NC_014734.1"/>
</dbReference>
<dbReference type="EMBL" id="CP002345">
    <property type="protein sequence ID" value="ADQ78364.1"/>
    <property type="molecule type" value="Genomic_DNA"/>
</dbReference>
<organism evidence="4 5">
    <name type="scientific">Paludibacter propionicigenes (strain DSM 17365 / JCM 13257 / WB4)</name>
    <dbReference type="NCBI Taxonomy" id="694427"/>
    <lineage>
        <taxon>Bacteria</taxon>
        <taxon>Pseudomonadati</taxon>
        <taxon>Bacteroidota</taxon>
        <taxon>Bacteroidia</taxon>
        <taxon>Bacteroidales</taxon>
        <taxon>Paludibacteraceae</taxon>
        <taxon>Paludibacter</taxon>
    </lineage>
</organism>
<dbReference type="STRING" id="694427.Palpr_0202"/>
<dbReference type="SUPFAM" id="SSF57802">
    <property type="entry name" value="Rubredoxin-like"/>
    <property type="match status" value="1"/>
</dbReference>
<dbReference type="Pfam" id="PF21349">
    <property type="entry name" value="RUBY_RBDX"/>
    <property type="match status" value="1"/>
</dbReference>
<name>E4T0Y3_PALPW</name>
<reference key="1">
    <citation type="submission" date="2010-11" db="EMBL/GenBank/DDBJ databases">
        <title>The complete genome of Paludibacter propionicigenes DSM 17365.</title>
        <authorList>
            <consortium name="US DOE Joint Genome Institute (JGI-PGF)"/>
            <person name="Lucas S."/>
            <person name="Copeland A."/>
            <person name="Lapidus A."/>
            <person name="Bruce D."/>
            <person name="Goodwin L."/>
            <person name="Pitluck S."/>
            <person name="Kyrpides N."/>
            <person name="Mavromatis K."/>
            <person name="Ivanova N."/>
            <person name="Munk A.C."/>
            <person name="Brettin T."/>
            <person name="Detter J.C."/>
            <person name="Han C."/>
            <person name="Tapia R."/>
            <person name="Land M."/>
            <person name="Hauser L."/>
            <person name="Markowitz V."/>
            <person name="Cheng J.-F."/>
            <person name="Hugenholtz P."/>
            <person name="Woyke T."/>
            <person name="Wu D."/>
            <person name="Gronow S."/>
            <person name="Wellnitz S."/>
            <person name="Brambilla E."/>
            <person name="Klenk H.-P."/>
            <person name="Eisen J.A."/>
        </authorList>
    </citation>
    <scope>NUCLEOTIDE SEQUENCE</scope>
    <source>
        <strain>WB4</strain>
    </source>
</reference>
<feature type="transmembrane region" description="Helical" evidence="2">
    <location>
        <begin position="85"/>
        <end position="108"/>
    </location>
</feature>
<reference evidence="4 5" key="2">
    <citation type="journal article" date="2011" name="Stand. Genomic Sci.">
        <title>Complete genome sequence of Paludibacter propionicigenes type strain (WB4).</title>
        <authorList>
            <person name="Gronow S."/>
            <person name="Munk C."/>
            <person name="Lapidus A."/>
            <person name="Nolan M."/>
            <person name="Lucas S."/>
            <person name="Hammon N."/>
            <person name="Deshpande S."/>
            <person name="Cheng J.F."/>
            <person name="Tapia R."/>
            <person name="Han C."/>
            <person name="Goodwin L."/>
            <person name="Pitluck S."/>
            <person name="Liolios K."/>
            <person name="Ivanova N."/>
            <person name="Mavromatis K."/>
            <person name="Mikhailova N."/>
            <person name="Pati A."/>
            <person name="Chen A."/>
            <person name="Palaniappan K."/>
            <person name="Land M."/>
            <person name="Hauser L."/>
            <person name="Chang Y.J."/>
            <person name="Jeffries C.D."/>
            <person name="Brambilla E."/>
            <person name="Rohde M."/>
            <person name="Goker M."/>
            <person name="Detter J.C."/>
            <person name="Woyke T."/>
            <person name="Bristow J."/>
            <person name="Eisen J.A."/>
            <person name="Markowitz V."/>
            <person name="Hugenholtz P."/>
            <person name="Kyrpides N.C."/>
            <person name="Klenk H.P."/>
        </authorList>
    </citation>
    <scope>NUCLEOTIDE SEQUENCE [LARGE SCALE GENOMIC DNA]</scope>
    <source>
        <strain evidence="5">DSM 17365 / JCM 13257 / WB4</strain>
    </source>
</reference>
<feature type="region of interest" description="Disordered" evidence="1">
    <location>
        <begin position="190"/>
        <end position="220"/>
    </location>
</feature>
<protein>
    <recommendedName>
        <fullName evidence="3">Rubredoxin-like domain-containing protein</fullName>
    </recommendedName>
</protein>
<keyword evidence="2" id="KW-1133">Transmembrane helix</keyword>
<dbReference type="PROSITE" id="PS50903">
    <property type="entry name" value="RUBREDOXIN_LIKE"/>
    <property type="match status" value="1"/>
</dbReference>
<evidence type="ECO:0000256" key="2">
    <source>
        <dbReference type="SAM" id="Phobius"/>
    </source>
</evidence>
<keyword evidence="5" id="KW-1185">Reference proteome</keyword>
<gene>
    <name evidence="4" type="ordered locus">Palpr_0202</name>
</gene>
<dbReference type="CDD" id="cd00350">
    <property type="entry name" value="rubredoxin_like"/>
    <property type="match status" value="1"/>
</dbReference>
<dbReference type="eggNOG" id="COG1592">
    <property type="taxonomic scope" value="Bacteria"/>
</dbReference>
<dbReference type="Proteomes" id="UP000008718">
    <property type="component" value="Chromosome"/>
</dbReference>
<evidence type="ECO:0000313" key="5">
    <source>
        <dbReference type="Proteomes" id="UP000008718"/>
    </source>
</evidence>
<dbReference type="OrthoDB" id="9758182at2"/>
<dbReference type="HOGENOM" id="CLU_1460004_0_0_10"/>
<proteinExistence type="predicted"/>
<feature type="transmembrane region" description="Helical" evidence="2">
    <location>
        <begin position="129"/>
        <end position="147"/>
    </location>
</feature>
<dbReference type="Gene3D" id="2.20.28.10">
    <property type="match status" value="1"/>
</dbReference>
<accession>E4T0Y3</accession>
<dbReference type="KEGG" id="ppn:Palpr_0202"/>
<evidence type="ECO:0000313" key="4">
    <source>
        <dbReference type="EMBL" id="ADQ78364.1"/>
    </source>
</evidence>
<feature type="transmembrane region" description="Helical" evidence="2">
    <location>
        <begin position="153"/>
        <end position="171"/>
    </location>
</feature>
<evidence type="ECO:0000259" key="3">
    <source>
        <dbReference type="PROSITE" id="PS50903"/>
    </source>
</evidence>
<feature type="compositionally biased region" description="Basic and acidic residues" evidence="1">
    <location>
        <begin position="199"/>
        <end position="213"/>
    </location>
</feature>
<sequence>MIDEELVRCRPCGYVMKASDLGDVCPACGLPRNVFEPYRERVSANRLLILSLDIHPIAIHLSQTFVALTPLLIVFHYIFPNFEETIVHSVITFSVWALPLSLVISFISGVVDGITRFKTLRTPLLKSKIIYSIFILIFSFAQLLIFTPQSYTWIIMLLSLASLGCAVKLGLLGKHLIDVILPGTYVRRKKKSTKYAPKGKTEAAEKPVKKSKTDNVQAEE</sequence>
<dbReference type="GO" id="GO:0005506">
    <property type="term" value="F:iron ion binding"/>
    <property type="evidence" value="ECO:0007669"/>
    <property type="project" value="InterPro"/>
</dbReference>
<keyword evidence="2" id="KW-0472">Membrane</keyword>
<dbReference type="InterPro" id="IPR024934">
    <property type="entry name" value="Rubredoxin-like_dom"/>
</dbReference>